<dbReference type="Proteomes" id="UP000054248">
    <property type="component" value="Unassembled WGS sequence"/>
</dbReference>
<keyword evidence="2" id="KW-1185">Reference proteome</keyword>
<proteinExistence type="predicted"/>
<gene>
    <name evidence="1" type="ORF">M407DRAFT_153845</name>
</gene>
<dbReference type="HOGENOM" id="CLU_2724080_0_0_1"/>
<organism evidence="1 2">
    <name type="scientific">Tulasnella calospora MUT 4182</name>
    <dbReference type="NCBI Taxonomy" id="1051891"/>
    <lineage>
        <taxon>Eukaryota</taxon>
        <taxon>Fungi</taxon>
        <taxon>Dikarya</taxon>
        <taxon>Basidiomycota</taxon>
        <taxon>Agaricomycotina</taxon>
        <taxon>Agaricomycetes</taxon>
        <taxon>Cantharellales</taxon>
        <taxon>Tulasnellaceae</taxon>
        <taxon>Tulasnella</taxon>
    </lineage>
</organism>
<accession>A0A0C3QPX2</accession>
<reference evidence="1 2" key="1">
    <citation type="submission" date="2014-04" db="EMBL/GenBank/DDBJ databases">
        <authorList>
            <consortium name="DOE Joint Genome Institute"/>
            <person name="Kuo A."/>
            <person name="Girlanda M."/>
            <person name="Perotto S."/>
            <person name="Kohler A."/>
            <person name="Nagy L.G."/>
            <person name="Floudas D."/>
            <person name="Copeland A."/>
            <person name="Barry K.W."/>
            <person name="Cichocki N."/>
            <person name="Veneault-Fourrey C."/>
            <person name="LaButti K."/>
            <person name="Lindquist E.A."/>
            <person name="Lipzen A."/>
            <person name="Lundell T."/>
            <person name="Morin E."/>
            <person name="Murat C."/>
            <person name="Sun H."/>
            <person name="Tunlid A."/>
            <person name="Henrissat B."/>
            <person name="Grigoriev I.V."/>
            <person name="Hibbett D.S."/>
            <person name="Martin F."/>
            <person name="Nordberg H.P."/>
            <person name="Cantor M.N."/>
            <person name="Hua S.X."/>
        </authorList>
    </citation>
    <scope>NUCLEOTIDE SEQUENCE [LARGE SCALE GENOMIC DNA]</scope>
    <source>
        <strain evidence="1 2">MUT 4182</strain>
    </source>
</reference>
<protein>
    <submittedName>
        <fullName evidence="1">Uncharacterized protein</fullName>
    </submittedName>
</protein>
<dbReference type="EMBL" id="KN822972">
    <property type="protein sequence ID" value="KIO30416.1"/>
    <property type="molecule type" value="Genomic_DNA"/>
</dbReference>
<name>A0A0C3QPX2_9AGAM</name>
<dbReference type="AlphaFoldDB" id="A0A0C3QPX2"/>
<evidence type="ECO:0000313" key="1">
    <source>
        <dbReference type="EMBL" id="KIO30416.1"/>
    </source>
</evidence>
<reference evidence="2" key="2">
    <citation type="submission" date="2015-01" db="EMBL/GenBank/DDBJ databases">
        <title>Evolutionary Origins and Diversification of the Mycorrhizal Mutualists.</title>
        <authorList>
            <consortium name="DOE Joint Genome Institute"/>
            <consortium name="Mycorrhizal Genomics Consortium"/>
            <person name="Kohler A."/>
            <person name="Kuo A."/>
            <person name="Nagy L.G."/>
            <person name="Floudas D."/>
            <person name="Copeland A."/>
            <person name="Barry K.W."/>
            <person name="Cichocki N."/>
            <person name="Veneault-Fourrey C."/>
            <person name="LaButti K."/>
            <person name="Lindquist E.A."/>
            <person name="Lipzen A."/>
            <person name="Lundell T."/>
            <person name="Morin E."/>
            <person name="Murat C."/>
            <person name="Riley R."/>
            <person name="Ohm R."/>
            <person name="Sun H."/>
            <person name="Tunlid A."/>
            <person name="Henrissat B."/>
            <person name="Grigoriev I.V."/>
            <person name="Hibbett D.S."/>
            <person name="Martin F."/>
        </authorList>
    </citation>
    <scope>NUCLEOTIDE SEQUENCE [LARGE SCALE GENOMIC DNA]</scope>
    <source>
        <strain evidence="2">MUT 4182</strain>
    </source>
</reference>
<evidence type="ECO:0000313" key="2">
    <source>
        <dbReference type="Proteomes" id="UP000054248"/>
    </source>
</evidence>
<sequence length="72" mass="7962">MYERSGQNTMKANTHLQVQTAKVDLTTVGPLLCIQHHAPFQGRGRQSRTFCSAFSSVSKHVRKTTACATNQV</sequence>